<evidence type="ECO:0000256" key="5">
    <source>
        <dbReference type="RuleBase" id="RU004478"/>
    </source>
</evidence>
<dbReference type="Proteomes" id="UP000002730">
    <property type="component" value="Chromosome"/>
</dbReference>
<dbReference type="NCBIfam" id="NF010757">
    <property type="entry name" value="PRK14160.1"/>
    <property type="match status" value="1"/>
</dbReference>
<evidence type="ECO:0000256" key="2">
    <source>
        <dbReference type="ARBA" id="ARBA00023186"/>
    </source>
</evidence>
<proteinExistence type="inferred from homology"/>
<dbReference type="PANTHER" id="PTHR21237:SF23">
    <property type="entry name" value="GRPE PROTEIN HOMOLOG, MITOCHONDRIAL"/>
    <property type="match status" value="1"/>
</dbReference>
<dbReference type="KEGG" id="ccb:Clocel_1415"/>
<comment type="subunit">
    <text evidence="3">Homodimer.</text>
</comment>
<dbReference type="Pfam" id="PF01025">
    <property type="entry name" value="GrpE"/>
    <property type="match status" value="1"/>
</dbReference>
<dbReference type="InterPro" id="IPR009012">
    <property type="entry name" value="GrpE_head"/>
</dbReference>
<name>D9SW24_CLOC7</name>
<protein>
    <recommendedName>
        <fullName evidence="3 4">Protein GrpE</fullName>
    </recommendedName>
    <alternativeName>
        <fullName evidence="3">HSP-70 cofactor</fullName>
    </alternativeName>
</protein>
<evidence type="ECO:0000256" key="6">
    <source>
        <dbReference type="SAM" id="Coils"/>
    </source>
</evidence>
<comment type="similarity">
    <text evidence="1 3 5">Belongs to the GrpE family.</text>
</comment>
<dbReference type="CDD" id="cd00446">
    <property type="entry name" value="GrpE"/>
    <property type="match status" value="1"/>
</dbReference>
<dbReference type="GO" id="GO:0051082">
    <property type="term" value="F:unfolded protein binding"/>
    <property type="evidence" value="ECO:0007669"/>
    <property type="project" value="TreeGrafter"/>
</dbReference>
<dbReference type="HAMAP" id="MF_01151">
    <property type="entry name" value="GrpE"/>
    <property type="match status" value="1"/>
</dbReference>
<dbReference type="PROSITE" id="PS01071">
    <property type="entry name" value="GRPE"/>
    <property type="match status" value="1"/>
</dbReference>
<keyword evidence="3 4" id="KW-0346">Stress response</keyword>
<gene>
    <name evidence="3" type="primary">grpE</name>
    <name evidence="7" type="ordered locus">Clocel_1415</name>
</gene>
<dbReference type="GO" id="GO:0006457">
    <property type="term" value="P:protein folding"/>
    <property type="evidence" value="ECO:0007669"/>
    <property type="project" value="InterPro"/>
</dbReference>
<dbReference type="GO" id="GO:0005737">
    <property type="term" value="C:cytoplasm"/>
    <property type="evidence" value="ECO:0007669"/>
    <property type="project" value="UniProtKB-SubCell"/>
</dbReference>
<dbReference type="eggNOG" id="COG0576">
    <property type="taxonomic scope" value="Bacteria"/>
</dbReference>
<evidence type="ECO:0000313" key="7">
    <source>
        <dbReference type="EMBL" id="ADL51168.1"/>
    </source>
</evidence>
<dbReference type="OrthoDB" id="9812586at2"/>
<evidence type="ECO:0000256" key="3">
    <source>
        <dbReference type="HAMAP-Rule" id="MF_01151"/>
    </source>
</evidence>
<dbReference type="SUPFAM" id="SSF51064">
    <property type="entry name" value="Head domain of nucleotide exchange factor GrpE"/>
    <property type="match status" value="1"/>
</dbReference>
<dbReference type="Gene3D" id="3.90.20.20">
    <property type="match status" value="1"/>
</dbReference>
<dbReference type="GO" id="GO:0051087">
    <property type="term" value="F:protein-folding chaperone binding"/>
    <property type="evidence" value="ECO:0007669"/>
    <property type="project" value="InterPro"/>
</dbReference>
<keyword evidence="8" id="KW-1185">Reference proteome</keyword>
<organism evidence="7 8">
    <name type="scientific">Clostridium cellulovorans (strain ATCC 35296 / DSM 3052 / OCM 3 / 743B)</name>
    <dbReference type="NCBI Taxonomy" id="573061"/>
    <lineage>
        <taxon>Bacteria</taxon>
        <taxon>Bacillati</taxon>
        <taxon>Bacillota</taxon>
        <taxon>Clostridia</taxon>
        <taxon>Eubacteriales</taxon>
        <taxon>Clostridiaceae</taxon>
        <taxon>Clostridium</taxon>
    </lineage>
</organism>
<keyword evidence="6" id="KW-0175">Coiled coil</keyword>
<reference evidence="7 8" key="1">
    <citation type="submission" date="2010-08" db="EMBL/GenBank/DDBJ databases">
        <title>Complete sequence of Clostridium cellulovorans 743B.</title>
        <authorList>
            <consortium name="US DOE Joint Genome Institute"/>
            <person name="Lucas S."/>
            <person name="Copeland A."/>
            <person name="Lapidus A."/>
            <person name="Cheng J.-F."/>
            <person name="Bruce D."/>
            <person name="Goodwin L."/>
            <person name="Pitluck S."/>
            <person name="Chertkov O."/>
            <person name="Detter J.C."/>
            <person name="Han C."/>
            <person name="Tapia R."/>
            <person name="Land M."/>
            <person name="Hauser L."/>
            <person name="Chang Y.-J."/>
            <person name="Jeffries C."/>
            <person name="Kyrpides N."/>
            <person name="Ivanova N."/>
            <person name="Mikhailova N."/>
            <person name="Hemme C.L."/>
            <person name="Woyke T."/>
        </authorList>
    </citation>
    <scope>NUCLEOTIDE SEQUENCE [LARGE SCALE GENOMIC DNA]</scope>
    <source>
        <strain evidence="8">ATCC 35296 / DSM 3052 / OCM 3 / 743B</strain>
    </source>
</reference>
<dbReference type="PRINTS" id="PR00773">
    <property type="entry name" value="GRPEPROTEIN"/>
</dbReference>
<accession>D9SW24</accession>
<comment type="subcellular location">
    <subcellularLocation>
        <location evidence="3">Cytoplasm</location>
    </subcellularLocation>
</comment>
<dbReference type="InterPro" id="IPR013805">
    <property type="entry name" value="GrpE_CC"/>
</dbReference>
<sequence>MSEEKNIDKEELNDVEENLEEAQVNEDLEFEGVKEEADEASSEFLQKRIKKLEEENKKLSNEVSAYQDKLTRLQAEFQNYKTRTAKEKEGIFTDATLEVLKEMLPVLDNLERAATVDGSIEDIKKGIDMTVKQFQNALVKLNVEEIPTSEGFDPNHHEAVMHIQDDNYGENEITEVFLKGYKRGDKVLRHSMVKVAN</sequence>
<evidence type="ECO:0000256" key="4">
    <source>
        <dbReference type="RuleBase" id="RU000639"/>
    </source>
</evidence>
<evidence type="ECO:0000256" key="1">
    <source>
        <dbReference type="ARBA" id="ARBA00009054"/>
    </source>
</evidence>
<keyword evidence="2 3" id="KW-0143">Chaperone</keyword>
<dbReference type="STRING" id="573061.Clocel_1415"/>
<keyword evidence="3" id="KW-0963">Cytoplasm</keyword>
<dbReference type="AlphaFoldDB" id="D9SW24"/>
<dbReference type="HOGENOM" id="CLU_057217_5_0_9"/>
<comment type="function">
    <text evidence="3 4">Participates actively in the response to hyperosmotic and heat shock by preventing the aggregation of stress-denatured proteins, in association with DnaK and GrpE. It is the nucleotide exchange factor for DnaK and may function as a thermosensor. Unfolded proteins bind initially to DnaJ; upon interaction with the DnaJ-bound protein, DnaK hydrolyzes its bound ATP, resulting in the formation of a stable complex. GrpE releases ADP from DnaK; ATP binding to DnaK triggers the release of the substrate protein, thus completing the reaction cycle. Several rounds of ATP-dependent interactions between DnaJ, DnaK and GrpE are required for fully efficient folding.</text>
</comment>
<dbReference type="PANTHER" id="PTHR21237">
    <property type="entry name" value="GRPE PROTEIN"/>
    <property type="match status" value="1"/>
</dbReference>
<dbReference type="SUPFAM" id="SSF58014">
    <property type="entry name" value="Coiled-coil domain of nucleotide exchange factor GrpE"/>
    <property type="match status" value="1"/>
</dbReference>
<feature type="coiled-coil region" evidence="6">
    <location>
        <begin position="2"/>
        <end position="83"/>
    </location>
</feature>
<evidence type="ECO:0000313" key="8">
    <source>
        <dbReference type="Proteomes" id="UP000002730"/>
    </source>
</evidence>
<dbReference type="EMBL" id="CP002160">
    <property type="protein sequence ID" value="ADL51168.1"/>
    <property type="molecule type" value="Genomic_DNA"/>
</dbReference>
<dbReference type="GO" id="GO:0042803">
    <property type="term" value="F:protein homodimerization activity"/>
    <property type="evidence" value="ECO:0007669"/>
    <property type="project" value="InterPro"/>
</dbReference>
<dbReference type="GO" id="GO:0000774">
    <property type="term" value="F:adenyl-nucleotide exchange factor activity"/>
    <property type="evidence" value="ECO:0007669"/>
    <property type="project" value="InterPro"/>
</dbReference>
<dbReference type="InterPro" id="IPR000740">
    <property type="entry name" value="GrpE"/>
</dbReference>
<dbReference type="Gene3D" id="2.30.22.10">
    <property type="entry name" value="Head domain of nucleotide exchange factor GrpE"/>
    <property type="match status" value="1"/>
</dbReference>